<evidence type="ECO:0000256" key="2">
    <source>
        <dbReference type="ARBA" id="ARBA00022840"/>
    </source>
</evidence>
<dbReference type="SUPFAM" id="SSF56112">
    <property type="entry name" value="Protein kinase-like (PK-like)"/>
    <property type="match status" value="1"/>
</dbReference>
<feature type="region of interest" description="Disordered" evidence="5">
    <location>
        <begin position="87"/>
        <end position="124"/>
    </location>
</feature>
<feature type="binding site" evidence="3">
    <location>
        <position position="165"/>
    </location>
    <ligand>
        <name>ATP</name>
        <dbReference type="ChEBI" id="CHEBI:30616"/>
    </ligand>
</feature>
<dbReference type="EMBL" id="CAJNDS010002274">
    <property type="protein sequence ID" value="CAE7405915.1"/>
    <property type="molecule type" value="Genomic_DNA"/>
</dbReference>
<dbReference type="InterPro" id="IPR050117">
    <property type="entry name" value="MAPK"/>
</dbReference>
<name>A0A812QVU7_9DINO</name>
<accession>A0A812QVU7</accession>
<dbReference type="PROSITE" id="PS00107">
    <property type="entry name" value="PROTEIN_KINASE_ATP"/>
    <property type="match status" value="1"/>
</dbReference>
<organism evidence="7 8">
    <name type="scientific">Symbiodinium natans</name>
    <dbReference type="NCBI Taxonomy" id="878477"/>
    <lineage>
        <taxon>Eukaryota</taxon>
        <taxon>Sar</taxon>
        <taxon>Alveolata</taxon>
        <taxon>Dinophyceae</taxon>
        <taxon>Suessiales</taxon>
        <taxon>Symbiodiniaceae</taxon>
        <taxon>Symbiodinium</taxon>
    </lineage>
</organism>
<keyword evidence="2 3" id="KW-0067">ATP-binding</keyword>
<proteinExistence type="inferred from homology"/>
<dbReference type="InterPro" id="IPR008271">
    <property type="entry name" value="Ser/Thr_kinase_AS"/>
</dbReference>
<keyword evidence="4" id="KW-0723">Serine/threonine-protein kinase</keyword>
<evidence type="ECO:0000259" key="6">
    <source>
        <dbReference type="PROSITE" id="PS50011"/>
    </source>
</evidence>
<dbReference type="PROSITE" id="PS00108">
    <property type="entry name" value="PROTEIN_KINASE_ST"/>
    <property type="match status" value="1"/>
</dbReference>
<feature type="domain" description="Protein kinase" evidence="6">
    <location>
        <begin position="133"/>
        <end position="435"/>
    </location>
</feature>
<dbReference type="InterPro" id="IPR011009">
    <property type="entry name" value="Kinase-like_dom_sf"/>
</dbReference>
<dbReference type="Pfam" id="PF00069">
    <property type="entry name" value="Pkinase"/>
    <property type="match status" value="1"/>
</dbReference>
<evidence type="ECO:0000256" key="3">
    <source>
        <dbReference type="PROSITE-ProRule" id="PRU10141"/>
    </source>
</evidence>
<dbReference type="GO" id="GO:0005524">
    <property type="term" value="F:ATP binding"/>
    <property type="evidence" value="ECO:0007669"/>
    <property type="project" value="UniProtKB-UniRule"/>
</dbReference>
<keyword evidence="8" id="KW-1185">Reference proteome</keyword>
<reference evidence="7" key="1">
    <citation type="submission" date="2021-02" db="EMBL/GenBank/DDBJ databases">
        <authorList>
            <person name="Dougan E. K."/>
            <person name="Rhodes N."/>
            <person name="Thang M."/>
            <person name="Chan C."/>
        </authorList>
    </citation>
    <scope>NUCLEOTIDE SEQUENCE</scope>
</reference>
<sequence length="475" mass="54180">MADSCQFGPCSEAFQKMKHELLEEWHAFRTELLRDIKLHMQGLPTSDATSPELAKVQQDKGQVAEEDEGQQSGDVAVTPQAASVAAAPRVLELDQGAEVTPPRKRRRVQQDETPNPKASGVQEEGDRWLLPNFQICEQLGRGSYGTVCKAVDTRKRRPVPVAVKKMANVFAWHPADAKRALREVAILSKLKHENIVKLCDVVVPCRTSACEDIYIVMEACDSDLDKLFCSGINLMPRQMKKLTYTLLCGVNYLHSASIWHRDLKPANCLFNHQARRLTRDLTDHVVTRFWRAPELILLQKNYTEAIDMWSVGCIFAEILGMRKGMQIHERGPLFRGAVCLPLSPDQRECWPGSDEPEQHDQLNMIFDILGTPEPEEVEQLDGDARSYVERFTEREGKGLEFPGVETTAMNLLRRLLRFSPQERISAAYALQCGWFDRVRSQAMERPAPNFISLDFENEPEMNESRLREEFLELWM</sequence>
<dbReference type="InterPro" id="IPR000719">
    <property type="entry name" value="Prot_kinase_dom"/>
</dbReference>
<dbReference type="AlphaFoldDB" id="A0A812QVU7"/>
<evidence type="ECO:0000256" key="5">
    <source>
        <dbReference type="SAM" id="MobiDB-lite"/>
    </source>
</evidence>
<evidence type="ECO:0000313" key="7">
    <source>
        <dbReference type="EMBL" id="CAE7405915.1"/>
    </source>
</evidence>
<dbReference type="InterPro" id="IPR017441">
    <property type="entry name" value="Protein_kinase_ATP_BS"/>
</dbReference>
<dbReference type="OrthoDB" id="192887at2759"/>
<evidence type="ECO:0000313" key="8">
    <source>
        <dbReference type="Proteomes" id="UP000604046"/>
    </source>
</evidence>
<dbReference type="GO" id="GO:0004674">
    <property type="term" value="F:protein serine/threonine kinase activity"/>
    <property type="evidence" value="ECO:0007669"/>
    <property type="project" value="UniProtKB-KW"/>
</dbReference>
<dbReference type="Proteomes" id="UP000604046">
    <property type="component" value="Unassembled WGS sequence"/>
</dbReference>
<gene>
    <name evidence="7" type="primary">MPK1</name>
    <name evidence="7" type="ORF">SNAT2548_LOCUS22081</name>
</gene>
<keyword evidence="4" id="KW-0418">Kinase</keyword>
<dbReference type="Gene3D" id="1.10.510.10">
    <property type="entry name" value="Transferase(Phosphotransferase) domain 1"/>
    <property type="match status" value="1"/>
</dbReference>
<dbReference type="PANTHER" id="PTHR24055">
    <property type="entry name" value="MITOGEN-ACTIVATED PROTEIN KINASE"/>
    <property type="match status" value="1"/>
</dbReference>
<dbReference type="SMART" id="SM00220">
    <property type="entry name" value="S_TKc"/>
    <property type="match status" value="1"/>
</dbReference>
<comment type="caution">
    <text evidence="7">The sequence shown here is derived from an EMBL/GenBank/DDBJ whole genome shotgun (WGS) entry which is preliminary data.</text>
</comment>
<protein>
    <submittedName>
        <fullName evidence="7">MPK1 protein</fullName>
    </submittedName>
</protein>
<feature type="region of interest" description="Disordered" evidence="5">
    <location>
        <begin position="43"/>
        <end position="75"/>
    </location>
</feature>
<dbReference type="Gene3D" id="3.30.200.20">
    <property type="entry name" value="Phosphorylase Kinase, domain 1"/>
    <property type="match status" value="1"/>
</dbReference>
<keyword evidence="1 3" id="KW-0547">Nucleotide-binding</keyword>
<keyword evidence="4" id="KW-0808">Transferase</keyword>
<evidence type="ECO:0000256" key="4">
    <source>
        <dbReference type="RuleBase" id="RU000304"/>
    </source>
</evidence>
<evidence type="ECO:0000256" key="1">
    <source>
        <dbReference type="ARBA" id="ARBA00022741"/>
    </source>
</evidence>
<comment type="similarity">
    <text evidence="4">Belongs to the protein kinase superfamily.</text>
</comment>
<dbReference type="PROSITE" id="PS50011">
    <property type="entry name" value="PROTEIN_KINASE_DOM"/>
    <property type="match status" value="1"/>
</dbReference>